<accession>A0AAV4PZ79</accession>
<evidence type="ECO:0000313" key="2">
    <source>
        <dbReference type="Proteomes" id="UP001054837"/>
    </source>
</evidence>
<dbReference type="AlphaFoldDB" id="A0AAV4PZ79"/>
<comment type="caution">
    <text evidence="1">The sequence shown here is derived from an EMBL/GenBank/DDBJ whole genome shotgun (WGS) entry which is preliminary data.</text>
</comment>
<gene>
    <name evidence="1" type="ORF">CDAR_113171</name>
</gene>
<organism evidence="1 2">
    <name type="scientific">Caerostris darwini</name>
    <dbReference type="NCBI Taxonomy" id="1538125"/>
    <lineage>
        <taxon>Eukaryota</taxon>
        <taxon>Metazoa</taxon>
        <taxon>Ecdysozoa</taxon>
        <taxon>Arthropoda</taxon>
        <taxon>Chelicerata</taxon>
        <taxon>Arachnida</taxon>
        <taxon>Araneae</taxon>
        <taxon>Araneomorphae</taxon>
        <taxon>Entelegynae</taxon>
        <taxon>Araneoidea</taxon>
        <taxon>Araneidae</taxon>
        <taxon>Caerostris</taxon>
    </lineage>
</organism>
<sequence>MPPVKSIVLNYGRNRSRNRKYSREDEFETIDPAAEPSSEQGYCIRGETLVLKKRGIGKNTDVHSIFVKQPALCFSIKEDG</sequence>
<dbReference type="EMBL" id="BPLQ01003666">
    <property type="protein sequence ID" value="GIY02362.1"/>
    <property type="molecule type" value="Genomic_DNA"/>
</dbReference>
<dbReference type="Proteomes" id="UP001054837">
    <property type="component" value="Unassembled WGS sequence"/>
</dbReference>
<keyword evidence="2" id="KW-1185">Reference proteome</keyword>
<protein>
    <submittedName>
        <fullName evidence="1">Uncharacterized protein</fullName>
    </submittedName>
</protein>
<evidence type="ECO:0000313" key="1">
    <source>
        <dbReference type="EMBL" id="GIY02362.1"/>
    </source>
</evidence>
<proteinExistence type="predicted"/>
<name>A0AAV4PZ79_9ARAC</name>
<reference evidence="1 2" key="1">
    <citation type="submission" date="2021-06" db="EMBL/GenBank/DDBJ databases">
        <title>Caerostris darwini draft genome.</title>
        <authorList>
            <person name="Kono N."/>
            <person name="Arakawa K."/>
        </authorList>
    </citation>
    <scope>NUCLEOTIDE SEQUENCE [LARGE SCALE GENOMIC DNA]</scope>
</reference>